<dbReference type="EMBL" id="CP040818">
    <property type="protein sequence ID" value="QDL91570.1"/>
    <property type="molecule type" value="Genomic_DNA"/>
</dbReference>
<accession>A0A5B8FWM2</accession>
<dbReference type="AlphaFoldDB" id="A0A5B8FWM2"/>
<dbReference type="Gene3D" id="1.10.238.10">
    <property type="entry name" value="EF-hand"/>
    <property type="match status" value="1"/>
</dbReference>
<sequence>MKLAIATTAAALAFGVTAASAASWTFEDVDTNSDGTLTMQEVETAYPGIDQVQFGTFDANGDQVIDEGEFASLKQNMDANSTSKDDT</sequence>
<dbReference type="InterPro" id="IPR011992">
    <property type="entry name" value="EF-hand-dom_pair"/>
</dbReference>
<dbReference type="SUPFAM" id="SSF47473">
    <property type="entry name" value="EF-hand"/>
    <property type="match status" value="1"/>
</dbReference>
<keyword evidence="1" id="KW-0732">Signal</keyword>
<keyword evidence="3" id="KW-1185">Reference proteome</keyword>
<proteinExistence type="predicted"/>
<dbReference type="Proteomes" id="UP000305888">
    <property type="component" value="Chromosome"/>
</dbReference>
<evidence type="ECO:0000313" key="2">
    <source>
        <dbReference type="EMBL" id="QDL91570.1"/>
    </source>
</evidence>
<dbReference type="InterPro" id="IPR018247">
    <property type="entry name" value="EF_Hand_1_Ca_BS"/>
</dbReference>
<evidence type="ECO:0000256" key="1">
    <source>
        <dbReference type="SAM" id="SignalP"/>
    </source>
</evidence>
<dbReference type="OrthoDB" id="5470953at2"/>
<dbReference type="KEGG" id="ppru:FDP22_07090"/>
<dbReference type="RefSeq" id="WP_138572376.1">
    <property type="nucleotide sequence ID" value="NZ_CP040818.1"/>
</dbReference>
<feature type="signal peptide" evidence="1">
    <location>
        <begin position="1"/>
        <end position="21"/>
    </location>
</feature>
<reference evidence="2 3" key="1">
    <citation type="submission" date="2019-06" db="EMBL/GenBank/DDBJ databases">
        <title>Genome sequence of Rhodobacteraceae bacterium D4M1.</title>
        <authorList>
            <person name="Cao J."/>
        </authorList>
    </citation>
    <scope>NUCLEOTIDE SEQUENCE [LARGE SCALE GENOMIC DNA]</scope>
    <source>
        <strain evidence="2 3">D4M1</strain>
    </source>
</reference>
<protein>
    <recommendedName>
        <fullName evidence="4">EF-hand domain-containing protein</fullName>
    </recommendedName>
</protein>
<organism evidence="2 3">
    <name type="scientific">Paroceanicella profunda</name>
    <dbReference type="NCBI Taxonomy" id="2579971"/>
    <lineage>
        <taxon>Bacteria</taxon>
        <taxon>Pseudomonadati</taxon>
        <taxon>Pseudomonadota</taxon>
        <taxon>Alphaproteobacteria</taxon>
        <taxon>Rhodobacterales</taxon>
        <taxon>Paracoccaceae</taxon>
        <taxon>Paroceanicella</taxon>
    </lineage>
</organism>
<gene>
    <name evidence="2" type="ORF">FDP22_07090</name>
</gene>
<evidence type="ECO:0000313" key="3">
    <source>
        <dbReference type="Proteomes" id="UP000305888"/>
    </source>
</evidence>
<dbReference type="PROSITE" id="PS00018">
    <property type="entry name" value="EF_HAND_1"/>
    <property type="match status" value="2"/>
</dbReference>
<name>A0A5B8FWM2_9RHOB</name>
<evidence type="ECO:0008006" key="4">
    <source>
        <dbReference type="Google" id="ProtNLM"/>
    </source>
</evidence>
<feature type="chain" id="PRO_5022979570" description="EF-hand domain-containing protein" evidence="1">
    <location>
        <begin position="22"/>
        <end position="87"/>
    </location>
</feature>